<accession>A0A1V2LAT4</accession>
<feature type="transmembrane region" description="Helical" evidence="5">
    <location>
        <begin position="142"/>
        <end position="168"/>
    </location>
</feature>
<dbReference type="InterPro" id="IPR002293">
    <property type="entry name" value="AA/rel_permease1"/>
</dbReference>
<comment type="caution">
    <text evidence="6">The sequence shown here is derived from an EMBL/GenBank/DDBJ whole genome shotgun (WGS) entry which is preliminary data.</text>
</comment>
<dbReference type="STRING" id="36022.A0A1V2LAT4"/>
<organism evidence="6 7">
    <name type="scientific">Cyberlindnera fabianii</name>
    <name type="common">Yeast</name>
    <name type="synonym">Hansenula fabianii</name>
    <dbReference type="NCBI Taxonomy" id="36022"/>
    <lineage>
        <taxon>Eukaryota</taxon>
        <taxon>Fungi</taxon>
        <taxon>Dikarya</taxon>
        <taxon>Ascomycota</taxon>
        <taxon>Saccharomycotina</taxon>
        <taxon>Saccharomycetes</taxon>
        <taxon>Phaffomycetales</taxon>
        <taxon>Phaffomycetaceae</taxon>
        <taxon>Cyberlindnera</taxon>
    </lineage>
</organism>
<keyword evidence="4 5" id="KW-0472">Membrane</keyword>
<dbReference type="VEuPathDB" id="FungiDB:BON22_1493"/>
<dbReference type="OMA" id="YPGTWIN"/>
<feature type="transmembrane region" description="Helical" evidence="5">
    <location>
        <begin position="112"/>
        <end position="130"/>
    </location>
</feature>
<feature type="transmembrane region" description="Helical" evidence="5">
    <location>
        <begin position="227"/>
        <end position="249"/>
    </location>
</feature>
<dbReference type="InterPro" id="IPR050598">
    <property type="entry name" value="AminoAcid_Transporter"/>
</dbReference>
<comment type="subcellular location">
    <subcellularLocation>
        <location evidence="1">Membrane</location>
        <topology evidence="1">Multi-pass membrane protein</topology>
    </subcellularLocation>
</comment>
<keyword evidence="3 5" id="KW-1133">Transmembrane helix</keyword>
<reference evidence="7" key="1">
    <citation type="journal article" date="2017" name="Genome Announc.">
        <title>Genome sequences of Cyberlindnera fabianii 65, Pichia kudriavzevii 129, and Saccharomyces cerevisiae 131 isolated from fermented masau fruits in Zimbabwe.</title>
        <authorList>
            <person name="van Rijswijck I.M.H."/>
            <person name="Derks M.F.L."/>
            <person name="Abee T."/>
            <person name="de Ridder D."/>
            <person name="Smid E.J."/>
        </authorList>
    </citation>
    <scope>NUCLEOTIDE SEQUENCE [LARGE SCALE GENOMIC DNA]</scope>
    <source>
        <strain evidence="7">65</strain>
    </source>
</reference>
<feature type="transmembrane region" description="Helical" evidence="5">
    <location>
        <begin position="20"/>
        <end position="49"/>
    </location>
</feature>
<protein>
    <submittedName>
        <fullName evidence="6">High-affinity methionine permease</fullName>
    </submittedName>
</protein>
<sequence length="453" mass="50184">MSLIINKMIGTGIFSTPSLIFSLCGSIGTTLVLWIIGAIVCFCGLSIYIEFGLELPFSGGEKNYLQRVYRNPKGLAESVYAFQIVILGFSSGNAYAFGRYVLFAFGFGENDWIARWVGVMVITAVTYLHIYQPYHGTTVFTALGIIKILILALIIILGFLVAVGAIAIDGDASDNFKDIWRPYDGFHGNTYNISVALLQIIYSFKGWENANYVISEVKNPHHTLQTAAPLSVAVTAFFYLLVILSYYVVIPYSELKDSGVLIAGIFFRKIFGDTFSSRILPLLISLSNLGNVLAVSFSHARINQELAKEEIIPYSSTFSKLKNSLLLHWVVTVLVLLLPPNGGVYEFVVNLYAYPGTWINVLVAAGLLYLHRHSASEKWGLEKGENSWHTHWTACVVFLAANLFLALFPFVPPPPGTHDETLPYYIFPATGCAVLGAGVIYWYSRWKRASITS</sequence>
<dbReference type="Proteomes" id="UP000189513">
    <property type="component" value="Unassembled WGS sequence"/>
</dbReference>
<evidence type="ECO:0000313" key="7">
    <source>
        <dbReference type="Proteomes" id="UP000189513"/>
    </source>
</evidence>
<feature type="transmembrane region" description="Helical" evidence="5">
    <location>
        <begin position="351"/>
        <end position="370"/>
    </location>
</feature>
<dbReference type="EMBL" id="MPUK01000002">
    <property type="protein sequence ID" value="ONH68880.1"/>
    <property type="molecule type" value="Genomic_DNA"/>
</dbReference>
<evidence type="ECO:0000256" key="1">
    <source>
        <dbReference type="ARBA" id="ARBA00004141"/>
    </source>
</evidence>
<evidence type="ECO:0000256" key="2">
    <source>
        <dbReference type="ARBA" id="ARBA00022692"/>
    </source>
</evidence>
<proteinExistence type="predicted"/>
<dbReference type="PIRSF" id="PIRSF006060">
    <property type="entry name" value="AA_transporter"/>
    <property type="match status" value="1"/>
</dbReference>
<evidence type="ECO:0000256" key="3">
    <source>
        <dbReference type="ARBA" id="ARBA00022989"/>
    </source>
</evidence>
<evidence type="ECO:0000313" key="6">
    <source>
        <dbReference type="EMBL" id="ONH68880.1"/>
    </source>
</evidence>
<gene>
    <name evidence="6" type="ORF">BON22_1493</name>
</gene>
<dbReference type="Pfam" id="PF13520">
    <property type="entry name" value="AA_permease_2"/>
    <property type="match status" value="1"/>
</dbReference>
<dbReference type="Gene3D" id="1.20.1740.10">
    <property type="entry name" value="Amino acid/polyamine transporter I"/>
    <property type="match status" value="1"/>
</dbReference>
<evidence type="ECO:0000256" key="5">
    <source>
        <dbReference type="SAM" id="Phobius"/>
    </source>
</evidence>
<dbReference type="AlphaFoldDB" id="A0A1V2LAT4"/>
<dbReference type="GO" id="GO:0016020">
    <property type="term" value="C:membrane"/>
    <property type="evidence" value="ECO:0007669"/>
    <property type="project" value="UniProtKB-SubCell"/>
</dbReference>
<feature type="transmembrane region" description="Helical" evidence="5">
    <location>
        <begin position="325"/>
        <end position="345"/>
    </location>
</feature>
<feature type="transmembrane region" description="Helical" evidence="5">
    <location>
        <begin position="80"/>
        <end position="105"/>
    </location>
</feature>
<name>A0A1V2LAT4_CYBFA</name>
<feature type="transmembrane region" description="Helical" evidence="5">
    <location>
        <begin position="422"/>
        <end position="443"/>
    </location>
</feature>
<dbReference type="PANTHER" id="PTHR11785">
    <property type="entry name" value="AMINO ACID TRANSPORTER"/>
    <property type="match status" value="1"/>
</dbReference>
<dbReference type="PANTHER" id="PTHR11785:SF382">
    <property type="entry name" value="LOW-AFFINITY METHIONINE PERMEASE"/>
    <property type="match status" value="1"/>
</dbReference>
<dbReference type="GO" id="GO:0015179">
    <property type="term" value="F:L-amino acid transmembrane transporter activity"/>
    <property type="evidence" value="ECO:0007669"/>
    <property type="project" value="TreeGrafter"/>
</dbReference>
<keyword evidence="2 5" id="KW-0812">Transmembrane</keyword>
<evidence type="ECO:0000256" key="4">
    <source>
        <dbReference type="ARBA" id="ARBA00023136"/>
    </source>
</evidence>
<keyword evidence="7" id="KW-1185">Reference proteome</keyword>
<feature type="transmembrane region" description="Helical" evidence="5">
    <location>
        <begin position="391"/>
        <end position="410"/>
    </location>
</feature>
<feature type="transmembrane region" description="Helical" evidence="5">
    <location>
        <begin position="189"/>
        <end position="207"/>
    </location>
</feature>